<dbReference type="Proteomes" id="UP000229897">
    <property type="component" value="Plasmid unnamed"/>
</dbReference>
<dbReference type="SUPFAM" id="SSF55874">
    <property type="entry name" value="ATPase domain of HSP90 chaperone/DNA topoisomerase II/histidine kinase"/>
    <property type="match status" value="1"/>
</dbReference>
<gene>
    <name evidence="4" type="ORF">CR152_32435</name>
</gene>
<proteinExistence type="predicted"/>
<keyword evidence="1" id="KW-0597">Phosphoprotein</keyword>
<dbReference type="Gene3D" id="3.30.565.10">
    <property type="entry name" value="Histidine kinase-like ATPase, C-terminal domain"/>
    <property type="match status" value="1"/>
</dbReference>
<organism evidence="4 5">
    <name type="scientific">Massilia violaceinigra</name>
    <dbReference type="NCBI Taxonomy" id="2045208"/>
    <lineage>
        <taxon>Bacteria</taxon>
        <taxon>Pseudomonadati</taxon>
        <taxon>Pseudomonadota</taxon>
        <taxon>Betaproteobacteria</taxon>
        <taxon>Burkholderiales</taxon>
        <taxon>Oxalobacteraceae</taxon>
        <taxon>Telluria group</taxon>
        <taxon>Massilia</taxon>
    </lineage>
</organism>
<dbReference type="PANTHER" id="PTHR43547">
    <property type="entry name" value="TWO-COMPONENT HISTIDINE KINASE"/>
    <property type="match status" value="1"/>
</dbReference>
<dbReference type="SMART" id="SM00387">
    <property type="entry name" value="HATPase_c"/>
    <property type="match status" value="1"/>
</dbReference>
<dbReference type="InterPro" id="IPR003594">
    <property type="entry name" value="HATPase_dom"/>
</dbReference>
<dbReference type="EMBL" id="CP024609">
    <property type="protein sequence ID" value="ATQ79288.1"/>
    <property type="molecule type" value="Genomic_DNA"/>
</dbReference>
<evidence type="ECO:0000256" key="2">
    <source>
        <dbReference type="SAM" id="MobiDB-lite"/>
    </source>
</evidence>
<geneLocation type="plasmid" evidence="4 5">
    <name>unnamed</name>
</geneLocation>
<keyword evidence="4" id="KW-0614">Plasmid</keyword>
<evidence type="ECO:0000256" key="1">
    <source>
        <dbReference type="ARBA" id="ARBA00022553"/>
    </source>
</evidence>
<feature type="domain" description="Histidine kinase" evidence="3">
    <location>
        <begin position="1"/>
        <end position="103"/>
    </location>
</feature>
<protein>
    <recommendedName>
        <fullName evidence="3">Histidine kinase domain-containing protein</fullName>
    </recommendedName>
</protein>
<dbReference type="OrthoDB" id="9809766at2"/>
<dbReference type="KEGG" id="mass:CR152_32435"/>
<dbReference type="InterPro" id="IPR036890">
    <property type="entry name" value="HATPase_C_sf"/>
</dbReference>
<accession>A0A2D2DWD5</accession>
<name>A0A2D2DWD5_9BURK</name>
<dbReference type="AlphaFoldDB" id="A0A2D2DWD5"/>
<reference evidence="4" key="1">
    <citation type="submission" date="2017-10" db="EMBL/GenBank/DDBJ databases">
        <title>Massilia psychrophilum sp. nov., a novel purple-pigmented bacterium isolated from Tianshan glacier, Xinjiang Municipality, China.</title>
        <authorList>
            <person name="Wang H."/>
        </authorList>
    </citation>
    <scope>NUCLEOTIDE SEQUENCE [LARGE SCALE GENOMIC DNA]</scope>
    <source>
        <strain evidence="4">B2</strain>
        <plasmid evidence="4">unnamed</plasmid>
    </source>
</reference>
<dbReference type="PROSITE" id="PS50109">
    <property type="entry name" value="HIS_KIN"/>
    <property type="match status" value="1"/>
</dbReference>
<dbReference type="InterPro" id="IPR005467">
    <property type="entry name" value="His_kinase_dom"/>
</dbReference>
<evidence type="ECO:0000313" key="5">
    <source>
        <dbReference type="Proteomes" id="UP000229897"/>
    </source>
</evidence>
<feature type="region of interest" description="Disordered" evidence="2">
    <location>
        <begin position="133"/>
        <end position="163"/>
    </location>
</feature>
<dbReference type="GO" id="GO:0000155">
    <property type="term" value="F:phosphorelay sensor kinase activity"/>
    <property type="evidence" value="ECO:0007669"/>
    <property type="project" value="TreeGrafter"/>
</dbReference>
<dbReference type="RefSeq" id="WP_099883152.1">
    <property type="nucleotide sequence ID" value="NZ_CP024609.1"/>
</dbReference>
<keyword evidence="5" id="KW-1185">Reference proteome</keyword>
<dbReference type="CDD" id="cd00075">
    <property type="entry name" value="HATPase"/>
    <property type="match status" value="1"/>
</dbReference>
<sequence length="163" mass="17374">MAARGHSFAFGTEDAPVVARGDANRLVQAVANLLQNAAKFTPPGGSVELSMACDGVAATISVRDNGVGIEPALLPHVFELFTQGERSSERAHGGLGWGFRSSRAWSAFTEERCPPQRGVARWVHFRHRTALGGSAGRRSRASPGIRSGGRGPRAGHLGYRRPF</sequence>
<dbReference type="PANTHER" id="PTHR43547:SF2">
    <property type="entry name" value="HYBRID SIGNAL TRANSDUCTION HISTIDINE KINASE C"/>
    <property type="match status" value="1"/>
</dbReference>
<evidence type="ECO:0000259" key="3">
    <source>
        <dbReference type="PROSITE" id="PS50109"/>
    </source>
</evidence>
<evidence type="ECO:0000313" key="4">
    <source>
        <dbReference type="EMBL" id="ATQ79288.1"/>
    </source>
</evidence>
<dbReference type="Pfam" id="PF02518">
    <property type="entry name" value="HATPase_c"/>
    <property type="match status" value="1"/>
</dbReference>